<proteinExistence type="predicted"/>
<evidence type="ECO:0000313" key="19">
    <source>
        <dbReference type="EMBL" id="NMU91086.1"/>
    </source>
</evidence>
<dbReference type="NCBIfam" id="TIGR00351">
    <property type="entry name" value="narI"/>
    <property type="match status" value="1"/>
</dbReference>
<evidence type="ECO:0000256" key="17">
    <source>
        <dbReference type="SAM" id="Phobius"/>
    </source>
</evidence>
<dbReference type="RefSeq" id="WP_169536844.1">
    <property type="nucleotide sequence ID" value="NZ_JABBZE010000166.1"/>
</dbReference>
<keyword evidence="8" id="KW-0249">Electron transport</keyword>
<keyword evidence="13 17" id="KW-0472">Membrane</keyword>
<dbReference type="SUPFAM" id="SSF103501">
    <property type="entry name" value="Respiratory nitrate reductase 1 gamma chain"/>
    <property type="match status" value="1"/>
</dbReference>
<dbReference type="Gene3D" id="1.20.950.20">
    <property type="entry name" value="Transmembrane di-heme cytochromes, Chain C"/>
    <property type="match status" value="1"/>
</dbReference>
<dbReference type="InterPro" id="IPR023234">
    <property type="entry name" value="NarG-like_domain"/>
</dbReference>
<dbReference type="GO" id="GO:0009055">
    <property type="term" value="F:electron transfer activity"/>
    <property type="evidence" value="ECO:0007669"/>
    <property type="project" value="TreeGrafter"/>
</dbReference>
<evidence type="ECO:0000256" key="2">
    <source>
        <dbReference type="ARBA" id="ARBA00012500"/>
    </source>
</evidence>
<dbReference type="PANTHER" id="PTHR30598">
    <property type="entry name" value="NITRATE REDUCTASE PRIVATE CHAPERONE, REDOX ENZYME MATURATION PROTEIN REMP FAMILY"/>
    <property type="match status" value="1"/>
</dbReference>
<feature type="transmembrane region" description="Helical" evidence="17">
    <location>
        <begin position="53"/>
        <end position="77"/>
    </location>
</feature>
<keyword evidence="10 19" id="KW-0560">Oxidoreductase</keyword>
<evidence type="ECO:0000256" key="9">
    <source>
        <dbReference type="ARBA" id="ARBA00022989"/>
    </source>
</evidence>
<dbReference type="GO" id="GO:0019645">
    <property type="term" value="P:anaerobic electron transport chain"/>
    <property type="evidence" value="ECO:0007669"/>
    <property type="project" value="UniProtKB-ARBA"/>
</dbReference>
<evidence type="ECO:0000256" key="11">
    <source>
        <dbReference type="ARBA" id="ARBA00023004"/>
    </source>
</evidence>
<feature type="domain" description="NarG-like" evidence="18">
    <location>
        <begin position="5"/>
        <end position="227"/>
    </location>
</feature>
<feature type="binding site" description="axial binding residue" evidence="16">
    <location>
        <position position="56"/>
    </location>
    <ligand>
        <name>heme b</name>
        <dbReference type="ChEBI" id="CHEBI:60344"/>
        <label>1</label>
    </ligand>
    <ligandPart>
        <name>Fe</name>
        <dbReference type="ChEBI" id="CHEBI:18248"/>
    </ligandPart>
</feature>
<keyword evidence="9 17" id="KW-1133">Transmembrane helix</keyword>
<comment type="subunit">
    <text evidence="15">Dimer of heterotrimers each composed of an alpha, a beta and a gamma chain. Alpha and beta are catalytic chains; gamma chains are involved in binding the enzyme complex to the cytoplasmic membrane.</text>
</comment>
<name>A0A848NI17_9BURK</name>
<dbReference type="AlphaFoldDB" id="A0A848NI17"/>
<keyword evidence="11 16" id="KW-0408">Iron</keyword>
<keyword evidence="12" id="KW-0534">Nitrate assimilation</keyword>
<feature type="binding site" description="axial binding residue" evidence="16">
    <location>
        <position position="206"/>
    </location>
    <ligand>
        <name>heme b</name>
        <dbReference type="ChEBI" id="CHEBI:60344"/>
        <label>1</label>
    </ligand>
    <ligandPart>
        <name>Fe</name>
        <dbReference type="ChEBI" id="CHEBI:18248"/>
    </ligandPart>
</feature>
<dbReference type="Pfam" id="PF02665">
    <property type="entry name" value="Nitrate_red_gam"/>
    <property type="match status" value="1"/>
</dbReference>
<dbReference type="InterPro" id="IPR003816">
    <property type="entry name" value="Nitrate_red_gam"/>
</dbReference>
<feature type="non-terminal residue" evidence="19">
    <location>
        <position position="243"/>
    </location>
</feature>
<comment type="caution">
    <text evidence="19">The sequence shown here is derived from an EMBL/GenBank/DDBJ whole genome shotgun (WGS) entry which is preliminary data.</text>
</comment>
<dbReference type="InterPro" id="IPR036197">
    <property type="entry name" value="NarG-like_sf"/>
</dbReference>
<sequence length="243" mass="27033">MNSLNQFFFGIYPYIALTVFLLGSLARFEREQYTWKTDSSQLLHRGQLRLGNILFHVGILGLFFGHLVGLLTPVVVWDTLGVSHTLKQTVAMVAGGVMGGLCLIGLLILIHRRLSDPRIRKATRPGDKLLLAWILATLLLGLSTIALSAGHMDGEMMVRLMHWAQHIVTFRSGAADFVAEVPPLFKAHLFMGLTLFVIFPFTRLVHVWSGFASVGYLGRAWQLVRPRCPADADMRATMHGAQL</sequence>
<dbReference type="InterPro" id="IPR051936">
    <property type="entry name" value="Heme-iron_electron_transfer"/>
</dbReference>
<feature type="transmembrane region" description="Helical" evidence="17">
    <location>
        <begin position="130"/>
        <end position="152"/>
    </location>
</feature>
<evidence type="ECO:0000256" key="5">
    <source>
        <dbReference type="ARBA" id="ARBA00022617"/>
    </source>
</evidence>
<feature type="transmembrane region" description="Helical" evidence="17">
    <location>
        <begin position="6"/>
        <end position="26"/>
    </location>
</feature>
<evidence type="ECO:0000256" key="3">
    <source>
        <dbReference type="ARBA" id="ARBA00022448"/>
    </source>
</evidence>
<evidence type="ECO:0000256" key="8">
    <source>
        <dbReference type="ARBA" id="ARBA00022982"/>
    </source>
</evidence>
<evidence type="ECO:0000313" key="20">
    <source>
        <dbReference type="Proteomes" id="UP000542405"/>
    </source>
</evidence>
<feature type="transmembrane region" description="Helical" evidence="17">
    <location>
        <begin position="189"/>
        <end position="217"/>
    </location>
</feature>
<dbReference type="EC" id="1.7.5.1" evidence="2"/>
<feature type="binding site" description="axial binding residue" evidence="16">
    <location>
        <position position="66"/>
    </location>
    <ligand>
        <name>heme b</name>
        <dbReference type="ChEBI" id="CHEBI:60344"/>
        <label>2</label>
    </ligand>
    <ligandPart>
        <name>Fe</name>
        <dbReference type="ChEBI" id="CHEBI:18248"/>
    </ligandPart>
</feature>
<keyword evidence="5 16" id="KW-0349">Heme</keyword>
<dbReference type="GO" id="GO:0160182">
    <property type="term" value="F:nitrate reductase (quinone) activity"/>
    <property type="evidence" value="ECO:0007669"/>
    <property type="project" value="UniProtKB-EC"/>
</dbReference>
<evidence type="ECO:0000256" key="1">
    <source>
        <dbReference type="ARBA" id="ARBA00004651"/>
    </source>
</evidence>
<dbReference type="GO" id="GO:0042128">
    <property type="term" value="P:nitrate assimilation"/>
    <property type="evidence" value="ECO:0007669"/>
    <property type="project" value="UniProtKB-KW"/>
</dbReference>
<keyword evidence="3" id="KW-0813">Transport</keyword>
<keyword evidence="6 17" id="KW-0812">Transmembrane</keyword>
<dbReference type="Proteomes" id="UP000542405">
    <property type="component" value="Unassembled WGS sequence"/>
</dbReference>
<evidence type="ECO:0000256" key="10">
    <source>
        <dbReference type="ARBA" id="ARBA00023002"/>
    </source>
</evidence>
<evidence type="ECO:0000256" key="13">
    <source>
        <dbReference type="ARBA" id="ARBA00023136"/>
    </source>
</evidence>
<keyword evidence="7" id="KW-0479">Metal-binding</keyword>
<feature type="binding site" description="axial binding residue" evidence="16">
    <location>
        <position position="188"/>
    </location>
    <ligand>
        <name>heme b</name>
        <dbReference type="ChEBI" id="CHEBI:60344"/>
        <label>1</label>
    </ligand>
    <ligandPart>
        <name>Fe</name>
        <dbReference type="ChEBI" id="CHEBI:18248"/>
    </ligandPart>
</feature>
<dbReference type="GO" id="GO:0020037">
    <property type="term" value="F:heme binding"/>
    <property type="evidence" value="ECO:0007669"/>
    <property type="project" value="TreeGrafter"/>
</dbReference>
<dbReference type="GO" id="GO:0046872">
    <property type="term" value="F:metal ion binding"/>
    <property type="evidence" value="ECO:0007669"/>
    <property type="project" value="UniProtKB-KW"/>
</dbReference>
<dbReference type="PANTHER" id="PTHR30598:SF3">
    <property type="entry name" value="RESPIRATORY NITRATE REDUCTASE 1 GAMMA CHAIN"/>
    <property type="match status" value="1"/>
</dbReference>
<evidence type="ECO:0000256" key="12">
    <source>
        <dbReference type="ARBA" id="ARBA00023063"/>
    </source>
</evidence>
<dbReference type="GO" id="GO:0009325">
    <property type="term" value="C:nitrate reductase complex"/>
    <property type="evidence" value="ECO:0007669"/>
    <property type="project" value="InterPro"/>
</dbReference>
<evidence type="ECO:0000259" key="18">
    <source>
        <dbReference type="Pfam" id="PF02665"/>
    </source>
</evidence>
<reference evidence="19 20" key="1">
    <citation type="submission" date="2020-04" db="EMBL/GenBank/DDBJ databases">
        <title>Achromobacter ruhlandii genome sequencing and assembly.</title>
        <authorList>
            <person name="Martins R.C.R."/>
            <person name="Perdigao-Neto L.V."/>
            <person name="Levin A.S.S."/>
            <person name="Costa S.F."/>
        </authorList>
    </citation>
    <scope>NUCLEOTIDE SEQUENCE [LARGE SCALE GENOMIC DNA]</scope>
    <source>
        <strain evidence="19 20">9035ralo</strain>
    </source>
</reference>
<evidence type="ECO:0000256" key="6">
    <source>
        <dbReference type="ARBA" id="ARBA00022692"/>
    </source>
</evidence>
<dbReference type="FunFam" id="1.20.950.20:FF:000001">
    <property type="entry name" value="Respiratory nitrate reductase subunit gamma"/>
    <property type="match status" value="1"/>
</dbReference>
<comment type="subcellular location">
    <subcellularLocation>
        <location evidence="1">Cell membrane</location>
        <topology evidence="1">Multi-pass membrane protein</topology>
    </subcellularLocation>
</comment>
<feature type="transmembrane region" description="Helical" evidence="17">
    <location>
        <begin position="89"/>
        <end position="110"/>
    </location>
</feature>
<dbReference type="GO" id="GO:0005886">
    <property type="term" value="C:plasma membrane"/>
    <property type="evidence" value="ECO:0007669"/>
    <property type="project" value="UniProtKB-SubCell"/>
</dbReference>
<gene>
    <name evidence="19" type="primary">narI</name>
    <name evidence="19" type="ORF">HGQ98_15155</name>
</gene>
<organism evidence="19 20">
    <name type="scientific">Achromobacter ruhlandii</name>
    <dbReference type="NCBI Taxonomy" id="72557"/>
    <lineage>
        <taxon>Bacteria</taxon>
        <taxon>Pseudomonadati</taxon>
        <taxon>Pseudomonadota</taxon>
        <taxon>Betaproteobacteria</taxon>
        <taxon>Burkholderiales</taxon>
        <taxon>Alcaligenaceae</taxon>
        <taxon>Achromobacter</taxon>
    </lineage>
</organism>
<evidence type="ECO:0000256" key="7">
    <source>
        <dbReference type="ARBA" id="ARBA00022723"/>
    </source>
</evidence>
<evidence type="ECO:0000256" key="15">
    <source>
        <dbReference type="ARBA" id="ARBA00063882"/>
    </source>
</evidence>
<comment type="catalytic activity">
    <reaction evidence="14">
        <text>nitrate + a quinol = a quinone + nitrite + H2O</text>
        <dbReference type="Rhea" id="RHEA:56144"/>
        <dbReference type="ChEBI" id="CHEBI:15377"/>
        <dbReference type="ChEBI" id="CHEBI:16301"/>
        <dbReference type="ChEBI" id="CHEBI:17632"/>
        <dbReference type="ChEBI" id="CHEBI:24646"/>
        <dbReference type="ChEBI" id="CHEBI:132124"/>
        <dbReference type="EC" id="1.7.5.1"/>
    </reaction>
</comment>
<keyword evidence="4" id="KW-1003">Cell membrane</keyword>
<evidence type="ECO:0000256" key="16">
    <source>
        <dbReference type="PIRSR" id="PIRSR603816-1"/>
    </source>
</evidence>
<accession>A0A848NI17</accession>
<dbReference type="EMBL" id="JABBZE010000166">
    <property type="protein sequence ID" value="NMU91086.1"/>
    <property type="molecule type" value="Genomic_DNA"/>
</dbReference>
<protein>
    <recommendedName>
        <fullName evidence="2">nitrate reductase (quinone)</fullName>
        <ecNumber evidence="2">1.7.5.1</ecNumber>
    </recommendedName>
</protein>
<evidence type="ECO:0000256" key="4">
    <source>
        <dbReference type="ARBA" id="ARBA00022475"/>
    </source>
</evidence>
<evidence type="ECO:0000256" key="14">
    <source>
        <dbReference type="ARBA" id="ARBA00048294"/>
    </source>
</evidence>